<proteinExistence type="predicted"/>
<evidence type="ECO:0000313" key="3">
    <source>
        <dbReference type="Proteomes" id="UP000095384"/>
    </source>
</evidence>
<keyword evidence="1" id="KW-1133">Transmembrane helix</keyword>
<gene>
    <name evidence="2" type="ORF">ERS852417_00283</name>
</gene>
<organism evidence="2 3">
    <name type="scientific">Agathobacter rectalis</name>
    <dbReference type="NCBI Taxonomy" id="39491"/>
    <lineage>
        <taxon>Bacteria</taxon>
        <taxon>Bacillati</taxon>
        <taxon>Bacillota</taxon>
        <taxon>Clostridia</taxon>
        <taxon>Lachnospirales</taxon>
        <taxon>Lachnospiraceae</taxon>
        <taxon>Agathobacter</taxon>
    </lineage>
</organism>
<dbReference type="AlphaFoldDB" id="A0A173WSM0"/>
<keyword evidence="1" id="KW-0472">Membrane</keyword>
<keyword evidence="1" id="KW-0812">Transmembrane</keyword>
<name>A0A173WSM0_9FIRM</name>
<protein>
    <submittedName>
        <fullName evidence="2">Uncharacterized protein</fullName>
    </submittedName>
</protein>
<dbReference type="Proteomes" id="UP000095384">
    <property type="component" value="Unassembled WGS sequence"/>
</dbReference>
<evidence type="ECO:0000256" key="1">
    <source>
        <dbReference type="SAM" id="Phobius"/>
    </source>
</evidence>
<reference evidence="2 3" key="1">
    <citation type="submission" date="2015-09" db="EMBL/GenBank/DDBJ databases">
        <authorList>
            <consortium name="Pathogen Informatics"/>
        </authorList>
    </citation>
    <scope>NUCLEOTIDE SEQUENCE [LARGE SCALE GENOMIC DNA]</scope>
    <source>
        <strain evidence="2 3">2789STDY5608860</strain>
    </source>
</reference>
<sequence length="90" mass="10619">MKNKILRTIQKVFCAVMMVVVIIISTVFILIAPIAKRVIRQNIFAAILTGGDIYRNHDNDFEDTFNEAYQYYDTELEEPYFDFDNEEMNQ</sequence>
<dbReference type="RefSeq" id="WP_055222766.1">
    <property type="nucleotide sequence ID" value="NZ_CYYW01000001.1"/>
</dbReference>
<dbReference type="EMBL" id="CYYW01000001">
    <property type="protein sequence ID" value="CUN42473.1"/>
    <property type="molecule type" value="Genomic_DNA"/>
</dbReference>
<accession>A0A173WSM0</accession>
<feature type="transmembrane region" description="Helical" evidence="1">
    <location>
        <begin position="12"/>
        <end position="35"/>
    </location>
</feature>
<evidence type="ECO:0000313" key="2">
    <source>
        <dbReference type="EMBL" id="CUN42473.1"/>
    </source>
</evidence>